<keyword evidence="7" id="KW-1185">Reference proteome</keyword>
<feature type="transmembrane region" description="Helical" evidence="4">
    <location>
        <begin position="486"/>
        <end position="505"/>
    </location>
</feature>
<dbReference type="Gene3D" id="6.10.250.2870">
    <property type="match status" value="1"/>
</dbReference>
<dbReference type="Pfam" id="PF07730">
    <property type="entry name" value="HisKA_3"/>
    <property type="match status" value="1"/>
</dbReference>
<proteinExistence type="predicted"/>
<sequence>MRERAEETDIAPRTARAVTIAVLAALCAVYALAALPEAGPVALVAGVFAAQLVYVLPRLSRLRGPALLAVQAALGYALVLGTGASVSVLGFTAGSLLLTGAWPLAAPVLVSAAALQALRTHDALLTLDVTITAILGTLVVYGLTRLTERVDDVHATRMALAVAAVTEERLRIAAELNDRVGRSLDAVHRELAPAREGAGASRTGEEPDPGRTAEVVREALAGVRAAAADYRSLSLAPDAATARALLAAAGIEAEVRIGHDEPLGAAGGLLALVLRDAVGAIVSAGGARHCLIETSERAGLVRLRVVSDGVRAAGDGAAGLDDLPGRLARVGGEFRAGLRPDGRFEVEAAVPARPAPPEPDRDSAYALSLGLLAAVVAGFSAKGLIFTPVPLLPLAAVCLLAVGALQMAQARGRHRGALAVQAALTYLPLPALGAAWVSAPSFLAGSLLLALPAVLSWPLVAAAMAGTGALSVAYGLPPDVVANRTLSTLVTGLVIYGLVRLAQLVRELRAARDRLARAAVVQERLRTARDLHDLLGHSLAAILLKCELARRLAGRDPARARAELAEVAEMAERARADMRSVYGDQRAMTLAGEAESVRSVLAAAGCRAEITLAHGPLPERAETVLATVLREAVTNILRHSSATRCAVTTASGAGRVVLTVENDGVRAPAAPPGSGLGNLTTRLAALDGRLETRVAAGVFHLTAAVPVPVTESAVPAAS</sequence>
<keyword evidence="2 6" id="KW-0418">Kinase</keyword>
<dbReference type="PANTHER" id="PTHR24421">
    <property type="entry name" value="NITRATE/NITRITE SENSOR PROTEIN NARX-RELATED"/>
    <property type="match status" value="1"/>
</dbReference>
<dbReference type="Gene3D" id="3.30.565.10">
    <property type="entry name" value="Histidine kinase-like ATPase, C-terminal domain"/>
    <property type="match status" value="1"/>
</dbReference>
<keyword evidence="4" id="KW-0812">Transmembrane</keyword>
<feature type="transmembrane region" description="Helical" evidence="4">
    <location>
        <begin position="97"/>
        <end position="118"/>
    </location>
</feature>
<organism evidence="6 7">
    <name type="scientific">Bailinhaonella thermotolerans</name>
    <dbReference type="NCBI Taxonomy" id="1070861"/>
    <lineage>
        <taxon>Bacteria</taxon>
        <taxon>Bacillati</taxon>
        <taxon>Actinomycetota</taxon>
        <taxon>Actinomycetes</taxon>
        <taxon>Streptosporangiales</taxon>
        <taxon>Streptosporangiaceae</taxon>
        <taxon>Bailinhaonella</taxon>
    </lineage>
</organism>
<dbReference type="PANTHER" id="PTHR24421:SF63">
    <property type="entry name" value="SENSOR HISTIDINE KINASE DESK"/>
    <property type="match status" value="1"/>
</dbReference>
<feature type="transmembrane region" description="Helical" evidence="4">
    <location>
        <begin position="364"/>
        <end position="384"/>
    </location>
</feature>
<name>A0A3A4ARP0_9ACTN</name>
<dbReference type="InterPro" id="IPR050482">
    <property type="entry name" value="Sensor_HK_TwoCompSys"/>
</dbReference>
<dbReference type="InterPro" id="IPR011712">
    <property type="entry name" value="Sig_transdc_His_kin_sub3_dim/P"/>
</dbReference>
<dbReference type="OrthoDB" id="5241784at2"/>
<comment type="caution">
    <text evidence="6">The sequence shown here is derived from an EMBL/GenBank/DDBJ whole genome shotgun (WGS) entry which is preliminary data.</text>
</comment>
<dbReference type="InterPro" id="IPR036890">
    <property type="entry name" value="HATPase_C_sf"/>
</dbReference>
<evidence type="ECO:0000256" key="4">
    <source>
        <dbReference type="SAM" id="Phobius"/>
    </source>
</evidence>
<feature type="transmembrane region" description="Helical" evidence="4">
    <location>
        <begin position="449"/>
        <end position="474"/>
    </location>
</feature>
<keyword evidence="3" id="KW-0902">Two-component regulatory system</keyword>
<dbReference type="GO" id="GO:0016020">
    <property type="term" value="C:membrane"/>
    <property type="evidence" value="ECO:0007669"/>
    <property type="project" value="InterPro"/>
</dbReference>
<evidence type="ECO:0000259" key="5">
    <source>
        <dbReference type="Pfam" id="PF07730"/>
    </source>
</evidence>
<dbReference type="EMBL" id="QZEY01000004">
    <property type="protein sequence ID" value="RJL32518.1"/>
    <property type="molecule type" value="Genomic_DNA"/>
</dbReference>
<dbReference type="SUPFAM" id="SSF55874">
    <property type="entry name" value="ATPase domain of HSP90 chaperone/DNA topoisomerase II/histidine kinase"/>
    <property type="match status" value="1"/>
</dbReference>
<evidence type="ECO:0000256" key="3">
    <source>
        <dbReference type="ARBA" id="ARBA00023012"/>
    </source>
</evidence>
<feature type="transmembrane region" description="Helical" evidence="4">
    <location>
        <begin position="38"/>
        <end position="56"/>
    </location>
</feature>
<dbReference type="GO" id="GO:0000155">
    <property type="term" value="F:phosphorelay sensor kinase activity"/>
    <property type="evidence" value="ECO:0007669"/>
    <property type="project" value="InterPro"/>
</dbReference>
<keyword evidence="1" id="KW-0808">Transferase</keyword>
<feature type="transmembrane region" description="Helical" evidence="4">
    <location>
        <begin position="416"/>
        <end position="437"/>
    </location>
</feature>
<feature type="transmembrane region" description="Helical" evidence="4">
    <location>
        <begin position="125"/>
        <end position="143"/>
    </location>
</feature>
<feature type="domain" description="Signal transduction histidine kinase subgroup 3 dimerisation and phosphoacceptor" evidence="5">
    <location>
        <begin position="523"/>
        <end position="588"/>
    </location>
</feature>
<protein>
    <submittedName>
        <fullName evidence="6">Two-component sensor histidine kinase</fullName>
    </submittedName>
</protein>
<evidence type="ECO:0000256" key="1">
    <source>
        <dbReference type="ARBA" id="ARBA00022679"/>
    </source>
</evidence>
<feature type="transmembrane region" description="Helical" evidence="4">
    <location>
        <begin position="391"/>
        <end position="410"/>
    </location>
</feature>
<keyword evidence="4" id="KW-0472">Membrane</keyword>
<keyword evidence="4" id="KW-1133">Transmembrane helix</keyword>
<evidence type="ECO:0000313" key="6">
    <source>
        <dbReference type="EMBL" id="RJL32518.1"/>
    </source>
</evidence>
<dbReference type="GO" id="GO:0046983">
    <property type="term" value="F:protein dimerization activity"/>
    <property type="evidence" value="ECO:0007669"/>
    <property type="project" value="InterPro"/>
</dbReference>
<dbReference type="RefSeq" id="WP_119926767.1">
    <property type="nucleotide sequence ID" value="NZ_QZEY01000004.1"/>
</dbReference>
<dbReference type="AlphaFoldDB" id="A0A3A4ARP0"/>
<evidence type="ECO:0000313" key="7">
    <source>
        <dbReference type="Proteomes" id="UP000265768"/>
    </source>
</evidence>
<feature type="transmembrane region" description="Helical" evidence="4">
    <location>
        <begin position="68"/>
        <end position="91"/>
    </location>
</feature>
<accession>A0A3A4ARP0</accession>
<dbReference type="CDD" id="cd16917">
    <property type="entry name" value="HATPase_UhpB-NarQ-NarX-like"/>
    <property type="match status" value="1"/>
</dbReference>
<dbReference type="Gene3D" id="1.20.5.1930">
    <property type="match status" value="1"/>
</dbReference>
<evidence type="ECO:0000256" key="2">
    <source>
        <dbReference type="ARBA" id="ARBA00022777"/>
    </source>
</evidence>
<gene>
    <name evidence="6" type="ORF">D5H75_13410</name>
</gene>
<dbReference type="Proteomes" id="UP000265768">
    <property type="component" value="Unassembled WGS sequence"/>
</dbReference>
<reference evidence="6 7" key="1">
    <citation type="submission" date="2018-09" db="EMBL/GenBank/DDBJ databases">
        <title>YIM 75507 draft genome.</title>
        <authorList>
            <person name="Tang S."/>
            <person name="Feng Y."/>
        </authorList>
    </citation>
    <scope>NUCLEOTIDE SEQUENCE [LARGE SCALE GENOMIC DNA]</scope>
    <source>
        <strain evidence="6 7">YIM 75507</strain>
    </source>
</reference>